<keyword evidence="2" id="KW-1185">Reference proteome</keyword>
<organism evidence="1 2">
    <name type="scientific">Engystomops pustulosus</name>
    <name type="common">Tungara frog</name>
    <name type="synonym">Physalaemus pustulosus</name>
    <dbReference type="NCBI Taxonomy" id="76066"/>
    <lineage>
        <taxon>Eukaryota</taxon>
        <taxon>Metazoa</taxon>
        <taxon>Chordata</taxon>
        <taxon>Craniata</taxon>
        <taxon>Vertebrata</taxon>
        <taxon>Euteleostomi</taxon>
        <taxon>Amphibia</taxon>
        <taxon>Batrachia</taxon>
        <taxon>Anura</taxon>
        <taxon>Neobatrachia</taxon>
        <taxon>Hyloidea</taxon>
        <taxon>Leptodactylidae</taxon>
        <taxon>Leiuperinae</taxon>
        <taxon>Engystomops</taxon>
    </lineage>
</organism>
<sequence length="99" mass="11446">MCGAVFGKKQPCYSTSMQPLIRNWLQKVRLYRIRWSGEDKVMFQYFGAPSIVSCQCAETGKGSNSAIFMCSGENWLLHISSHLLEWDLRCSYLARPLYR</sequence>
<evidence type="ECO:0000313" key="2">
    <source>
        <dbReference type="Proteomes" id="UP000824782"/>
    </source>
</evidence>
<reference evidence="1" key="1">
    <citation type="thesis" date="2020" institute="ProQuest LLC" country="789 East Eisenhower Parkway, Ann Arbor, MI, USA">
        <title>Comparative Genomics and Chromosome Evolution.</title>
        <authorList>
            <person name="Mudd A.B."/>
        </authorList>
    </citation>
    <scope>NUCLEOTIDE SEQUENCE</scope>
    <source>
        <strain evidence="1">237g6f4</strain>
        <tissue evidence="1">Blood</tissue>
    </source>
</reference>
<comment type="caution">
    <text evidence="1">The sequence shown here is derived from an EMBL/GenBank/DDBJ whole genome shotgun (WGS) entry which is preliminary data.</text>
</comment>
<proteinExistence type="predicted"/>
<evidence type="ECO:0000313" key="1">
    <source>
        <dbReference type="EMBL" id="KAG8548609.1"/>
    </source>
</evidence>
<gene>
    <name evidence="1" type="ORF">GDO81_024781</name>
</gene>
<protein>
    <submittedName>
        <fullName evidence="1">Uncharacterized protein</fullName>
    </submittedName>
</protein>
<dbReference type="AlphaFoldDB" id="A0AAV6ZM81"/>
<name>A0AAV6ZM81_ENGPU</name>
<dbReference type="Proteomes" id="UP000824782">
    <property type="component" value="Unassembled WGS sequence"/>
</dbReference>
<accession>A0AAV6ZM81</accession>
<dbReference type="EMBL" id="WNYA01000364">
    <property type="protein sequence ID" value="KAG8548609.1"/>
    <property type="molecule type" value="Genomic_DNA"/>
</dbReference>